<dbReference type="SMART" id="SM00387">
    <property type="entry name" value="HATPase_c"/>
    <property type="match status" value="1"/>
</dbReference>
<dbReference type="InterPro" id="IPR005467">
    <property type="entry name" value="His_kinase_dom"/>
</dbReference>
<keyword evidence="13" id="KW-0472">Membrane</keyword>
<dbReference type="CDD" id="cd00082">
    <property type="entry name" value="HisKA"/>
    <property type="match status" value="1"/>
</dbReference>
<evidence type="ECO:0000256" key="5">
    <source>
        <dbReference type="ARBA" id="ARBA00022553"/>
    </source>
</evidence>
<feature type="domain" description="Histidine kinase" evidence="14">
    <location>
        <begin position="86"/>
        <end position="295"/>
    </location>
</feature>
<evidence type="ECO:0000256" key="8">
    <source>
        <dbReference type="ARBA" id="ARBA00022741"/>
    </source>
</evidence>
<evidence type="ECO:0000256" key="10">
    <source>
        <dbReference type="ARBA" id="ARBA00022840"/>
    </source>
</evidence>
<organism evidence="15 16">
    <name type="scientific">Candidatus Enterococcus lowellii</name>
    <dbReference type="NCBI Taxonomy" id="2230877"/>
    <lineage>
        <taxon>Bacteria</taxon>
        <taxon>Bacillati</taxon>
        <taxon>Bacillota</taxon>
        <taxon>Bacilli</taxon>
        <taxon>Lactobacillales</taxon>
        <taxon>Enterococcaceae</taxon>
        <taxon>Enterococcus</taxon>
    </lineage>
</organism>
<dbReference type="Pfam" id="PF02518">
    <property type="entry name" value="HATPase_c"/>
    <property type="match status" value="1"/>
</dbReference>
<keyword evidence="16" id="KW-1185">Reference proteome</keyword>
<evidence type="ECO:0000256" key="4">
    <source>
        <dbReference type="ARBA" id="ARBA00022475"/>
    </source>
</evidence>
<keyword evidence="8" id="KW-0547">Nucleotide-binding</keyword>
<keyword evidence="11" id="KW-1133">Transmembrane helix</keyword>
<dbReference type="PANTHER" id="PTHR45528:SF1">
    <property type="entry name" value="SENSOR HISTIDINE KINASE CPXA"/>
    <property type="match status" value="1"/>
</dbReference>
<keyword evidence="6" id="KW-0808">Transferase</keyword>
<dbReference type="RefSeq" id="WP_207941976.1">
    <property type="nucleotide sequence ID" value="NZ_CP147251.1"/>
</dbReference>
<reference evidence="15 16" key="2">
    <citation type="submission" date="2024-03" db="EMBL/GenBank/DDBJ databases">
        <title>The Genome Sequence of Enterococcus sp. DIV2402.</title>
        <authorList>
            <consortium name="The Broad Institute Genomics Platform"/>
            <consortium name="The Broad Institute Microbial Omics Core"/>
            <consortium name="The Broad Institute Genomic Center for Infectious Diseases"/>
            <person name="Earl A."/>
            <person name="Manson A."/>
            <person name="Gilmore M."/>
            <person name="Schwartman J."/>
            <person name="Shea T."/>
            <person name="Abouelleil A."/>
            <person name="Cao P."/>
            <person name="Chapman S."/>
            <person name="Cusick C."/>
            <person name="Young S."/>
            <person name="Neafsey D."/>
            <person name="Nusbaum C."/>
            <person name="Birren B."/>
        </authorList>
    </citation>
    <scope>NUCLEOTIDE SEQUENCE [LARGE SCALE GENOMIC DNA]</scope>
    <source>
        <strain evidence="15 16">DIV2402</strain>
    </source>
</reference>
<evidence type="ECO:0000256" key="7">
    <source>
        <dbReference type="ARBA" id="ARBA00022692"/>
    </source>
</evidence>
<dbReference type="InterPro" id="IPR036097">
    <property type="entry name" value="HisK_dim/P_sf"/>
</dbReference>
<dbReference type="InterPro" id="IPR050398">
    <property type="entry name" value="HssS/ArlS-like"/>
</dbReference>
<dbReference type="InterPro" id="IPR036890">
    <property type="entry name" value="HATPase_C_sf"/>
</dbReference>
<dbReference type="SUPFAM" id="SSF55874">
    <property type="entry name" value="ATPase domain of HSP90 chaperone/DNA topoisomerase II/histidine kinase"/>
    <property type="match status" value="1"/>
</dbReference>
<evidence type="ECO:0000256" key="12">
    <source>
        <dbReference type="ARBA" id="ARBA00023012"/>
    </source>
</evidence>
<protein>
    <recommendedName>
        <fullName evidence="3">histidine kinase</fullName>
        <ecNumber evidence="3">2.7.13.3</ecNumber>
    </recommendedName>
</protein>
<dbReference type="SMART" id="SM00388">
    <property type="entry name" value="HisKA"/>
    <property type="match status" value="1"/>
</dbReference>
<evidence type="ECO:0000256" key="13">
    <source>
        <dbReference type="ARBA" id="ARBA00023136"/>
    </source>
</evidence>
<evidence type="ECO:0000256" key="6">
    <source>
        <dbReference type="ARBA" id="ARBA00022679"/>
    </source>
</evidence>
<evidence type="ECO:0000256" key="1">
    <source>
        <dbReference type="ARBA" id="ARBA00000085"/>
    </source>
</evidence>
<evidence type="ECO:0000313" key="16">
    <source>
        <dbReference type="Proteomes" id="UP000664701"/>
    </source>
</evidence>
<evidence type="ECO:0000256" key="11">
    <source>
        <dbReference type="ARBA" id="ARBA00022989"/>
    </source>
</evidence>
<dbReference type="Pfam" id="PF00512">
    <property type="entry name" value="HisKA"/>
    <property type="match status" value="1"/>
</dbReference>
<dbReference type="PANTHER" id="PTHR45528">
    <property type="entry name" value="SENSOR HISTIDINE KINASE CPXA"/>
    <property type="match status" value="1"/>
</dbReference>
<dbReference type="EC" id="2.7.13.3" evidence="3"/>
<dbReference type="CDD" id="cd00075">
    <property type="entry name" value="HATPase"/>
    <property type="match status" value="1"/>
</dbReference>
<evidence type="ECO:0000256" key="3">
    <source>
        <dbReference type="ARBA" id="ARBA00012438"/>
    </source>
</evidence>
<keyword evidence="12" id="KW-0902">Two-component regulatory system</keyword>
<dbReference type="Gene3D" id="1.10.287.130">
    <property type="match status" value="1"/>
</dbReference>
<dbReference type="InterPro" id="IPR003661">
    <property type="entry name" value="HisK_dim/P_dom"/>
</dbReference>
<proteinExistence type="predicted"/>
<evidence type="ECO:0000256" key="2">
    <source>
        <dbReference type="ARBA" id="ARBA00004651"/>
    </source>
</evidence>
<dbReference type="Gene3D" id="3.30.565.10">
    <property type="entry name" value="Histidine kinase-like ATPase, C-terminal domain"/>
    <property type="match status" value="1"/>
</dbReference>
<keyword evidence="5" id="KW-0597">Phosphoprotein</keyword>
<sequence>MVVILSLLLIGLVLYLFFLKREIRLLTKSVHNIPTTSKYGSRLFNTFYEPDLVNLVDELNTMIDTYEAEREQLNVTEQTIQHAITSVSHDLRTPLTAIKGYLQLLQNEQELNPTHLIQIETSVERLIVLTNEFYELAKFTIDSEQMNWQKIEVIQTIETIFLSYYENFEKQGIQVDFPTDCPTYWLITDEQKFQRIIENLIQNILRYGQSRAALHYEEENNHLKISFCNDTDRSTLATNRIFEPFYTDNISRTNQNGSGLGLFYTKKMVTELHGTITASSKENLFCLTLRFESTSD</sequence>
<comment type="catalytic activity">
    <reaction evidence="1">
        <text>ATP + protein L-histidine = ADP + protein N-phospho-L-histidine.</text>
        <dbReference type="EC" id="2.7.13.3"/>
    </reaction>
</comment>
<keyword evidence="9" id="KW-0418">Kinase</keyword>
<evidence type="ECO:0000259" key="14">
    <source>
        <dbReference type="PROSITE" id="PS50109"/>
    </source>
</evidence>
<dbReference type="EMBL" id="CP147251">
    <property type="protein sequence ID" value="WYJ75909.1"/>
    <property type="molecule type" value="Genomic_DNA"/>
</dbReference>
<evidence type="ECO:0000313" key="15">
    <source>
        <dbReference type="EMBL" id="WYJ75909.1"/>
    </source>
</evidence>
<gene>
    <name evidence="15" type="ORF">DOK78_000497</name>
</gene>
<evidence type="ECO:0000256" key="9">
    <source>
        <dbReference type="ARBA" id="ARBA00022777"/>
    </source>
</evidence>
<comment type="subcellular location">
    <subcellularLocation>
        <location evidence="2">Cell membrane</location>
        <topology evidence="2">Multi-pass membrane protein</topology>
    </subcellularLocation>
</comment>
<dbReference type="Proteomes" id="UP000664701">
    <property type="component" value="Chromosome"/>
</dbReference>
<accession>A0ABZ2SNX3</accession>
<keyword evidence="4" id="KW-1003">Cell membrane</keyword>
<keyword evidence="10" id="KW-0067">ATP-binding</keyword>
<dbReference type="SUPFAM" id="SSF47384">
    <property type="entry name" value="Homodimeric domain of signal transducing histidine kinase"/>
    <property type="match status" value="1"/>
</dbReference>
<keyword evidence="7" id="KW-0812">Transmembrane</keyword>
<dbReference type="PROSITE" id="PS50109">
    <property type="entry name" value="HIS_KIN"/>
    <property type="match status" value="1"/>
</dbReference>
<dbReference type="InterPro" id="IPR003594">
    <property type="entry name" value="HATPase_dom"/>
</dbReference>
<name>A0ABZ2SNX3_9ENTE</name>
<reference evidence="15 16" key="1">
    <citation type="submission" date="2021-03" db="EMBL/GenBank/DDBJ databases">
        <authorList>
            <person name="Gilmore M.S."/>
            <person name="Schwartzman J."/>
            <person name="Van Tyne D."/>
            <person name="Martin M."/>
            <person name="Earl A.M."/>
            <person name="Manson A.L."/>
            <person name="Straub T."/>
            <person name="Salamzade R."/>
            <person name="Saavedra J."/>
            <person name="Lebreton F."/>
            <person name="Prichula J."/>
            <person name="Schaufler K."/>
            <person name="Gaca A."/>
            <person name="Sgardioli B."/>
            <person name="Wagenaar J."/>
            <person name="Strong T."/>
        </authorList>
    </citation>
    <scope>NUCLEOTIDE SEQUENCE [LARGE SCALE GENOMIC DNA]</scope>
    <source>
        <strain evidence="15 16">DIV2402</strain>
    </source>
</reference>